<organism evidence="8 9">
    <name type="scientific">Triparma strigata</name>
    <dbReference type="NCBI Taxonomy" id="1606541"/>
    <lineage>
        <taxon>Eukaryota</taxon>
        <taxon>Sar</taxon>
        <taxon>Stramenopiles</taxon>
        <taxon>Ochrophyta</taxon>
        <taxon>Bolidophyceae</taxon>
        <taxon>Parmales</taxon>
        <taxon>Triparmaceae</taxon>
        <taxon>Triparma</taxon>
    </lineage>
</organism>
<keyword evidence="3" id="KW-0808">Transferase</keyword>
<dbReference type="PROSITE" id="PS00916">
    <property type="entry name" value="PI3_4_KINASE_2"/>
    <property type="match status" value="1"/>
</dbReference>
<keyword evidence="4" id="KW-0418">Kinase</keyword>
<name>A0A9W7EQU1_9STRA</name>
<dbReference type="OrthoDB" id="10264149at2759"/>
<dbReference type="EC" id="2.7.1.67" evidence="2"/>
<dbReference type="Pfam" id="PF00454">
    <property type="entry name" value="PI3_PI4_kinase"/>
    <property type="match status" value="1"/>
</dbReference>
<dbReference type="InterPro" id="IPR036940">
    <property type="entry name" value="PI3/4_kinase_cat_sf"/>
</dbReference>
<evidence type="ECO:0000313" key="9">
    <source>
        <dbReference type="Proteomes" id="UP001165085"/>
    </source>
</evidence>
<dbReference type="PROSITE" id="PS50290">
    <property type="entry name" value="PI3_4_KINASE_3"/>
    <property type="match status" value="1"/>
</dbReference>
<feature type="region of interest" description="Disordered" evidence="5">
    <location>
        <begin position="548"/>
        <end position="620"/>
    </location>
</feature>
<proteinExistence type="predicted"/>
<protein>
    <recommendedName>
        <fullName evidence="2">1-phosphatidylinositol 4-kinase</fullName>
        <ecNumber evidence="2">2.7.1.67</ecNumber>
    </recommendedName>
</protein>
<dbReference type="Gene3D" id="2.30.29.30">
    <property type="entry name" value="Pleckstrin-homology domain (PH domain)/Phosphotyrosine-binding domain (PTB)"/>
    <property type="match status" value="1"/>
</dbReference>
<reference evidence="9" key="1">
    <citation type="journal article" date="2023" name="Commun. Biol.">
        <title>Genome analysis of Parmales, the sister group of diatoms, reveals the evolutionary specialization of diatoms from phago-mixotrophs to photoautotrophs.</title>
        <authorList>
            <person name="Ban H."/>
            <person name="Sato S."/>
            <person name="Yoshikawa S."/>
            <person name="Yamada K."/>
            <person name="Nakamura Y."/>
            <person name="Ichinomiya M."/>
            <person name="Sato N."/>
            <person name="Blanc-Mathieu R."/>
            <person name="Endo H."/>
            <person name="Kuwata A."/>
            <person name="Ogata H."/>
        </authorList>
    </citation>
    <scope>NUCLEOTIDE SEQUENCE [LARGE SCALE GENOMIC DNA]</scope>
    <source>
        <strain evidence="9">NIES 3701</strain>
    </source>
</reference>
<feature type="domain" description="PH" evidence="6">
    <location>
        <begin position="232"/>
        <end position="330"/>
    </location>
</feature>
<feature type="compositionally biased region" description="Polar residues" evidence="5">
    <location>
        <begin position="600"/>
        <end position="610"/>
    </location>
</feature>
<dbReference type="PROSITE" id="PS50003">
    <property type="entry name" value="PH_DOMAIN"/>
    <property type="match status" value="1"/>
</dbReference>
<dbReference type="GO" id="GO:0048015">
    <property type="term" value="P:phosphatidylinositol-mediated signaling"/>
    <property type="evidence" value="ECO:0007669"/>
    <property type="project" value="TreeGrafter"/>
</dbReference>
<sequence length="985" mass="112719">MGSGQSASSSLSAEYRESLLTSVFLDDEQFEPGQSRSRRKAKAIDMEKMTMIIWSFREQPEMVSFISNFLAKYSGEKLVFDGIEFYLPQLAHMIIHLEVDWPSTTLEQFALVISQHSLHFALQFNWILVCALQDYQPETSGGEVNPTYNELFYTRCIKLLQNMERCVVYGTPRASELRKLYEMGEISREEFEAMELADRRFNAFQIVDSPSNKAGLNMEVEALGTGSDIEFGSGNSGWLMYKRGKRRKYRRKPWKRRFFVVAERMLFCFDKPHGTLRRAMPLESAIIEEPHDSKHPFYFEVHNQNYQFLMRGNNASEVKKWVGLLEQNAKTAALFSMALSPSNTHQGQSLVSHLSPQQRARYQFFKGERDFVRSLCEIAEELRFEPREERKALAPQLIAETPIPPCAYIPMIKSTDKWLRVLRMLPNEARVFSTKERCPVLMCFEMQFEDDETDVANYLHSQYGDEGVNDDEMSESFDAGDGAAPNTQSDRFPSPPNTSSSLGEALKQKQTLPASITAGQAQGERKSISSMRPTMGLKQFSRNLSTAFANSPMGRIANKSKNPSNKSYDTRKRPTSPTHSQRGNVWKDEKSEFSYEENDTTNSSAGSNKSPTRDRKNSKTKMNVRVQKFIKDMPQVSMPKALKNMNHKKKKFNSPEYRKVKIYKSQSDASTGIDTSEVSLDSLNRAKRFVCGGENWSDKCVRLRETNAMPEERNVVVNAVIAKSNDDVRQEVFVMQMIHYYQSVWKDEGMPIFLKPYKILSTSKETGLIELLKDATSIDGLKKSDNYPTELGLRGYFEIVYGKSTQDFLKAQNNFMHSLAGYSLVSYLLGLKDRHNGNIMINTRGQLIHIDFGFAFGMAPGHEWSMERAPFKFTKEYADVMDGYGSAKYLEFEKLFVQGFKAARASSQVALGLVEIMMYRSNYPCFTGVRYGGNIALTRFKDRLMLHVPDDQVEKRAKALVKLSYDHWGTRYYDEFQKMTNGLAV</sequence>
<evidence type="ECO:0000259" key="6">
    <source>
        <dbReference type="PROSITE" id="PS50003"/>
    </source>
</evidence>
<dbReference type="GO" id="GO:0016020">
    <property type="term" value="C:membrane"/>
    <property type="evidence" value="ECO:0007669"/>
    <property type="project" value="TreeGrafter"/>
</dbReference>
<feature type="compositionally biased region" description="Polar residues" evidence="5">
    <location>
        <begin position="485"/>
        <end position="520"/>
    </location>
</feature>
<dbReference type="EMBL" id="BRXY01000340">
    <property type="protein sequence ID" value="GMH88188.1"/>
    <property type="molecule type" value="Genomic_DNA"/>
</dbReference>
<evidence type="ECO:0000256" key="2">
    <source>
        <dbReference type="ARBA" id="ARBA00012169"/>
    </source>
</evidence>
<dbReference type="PROSITE" id="PS00915">
    <property type="entry name" value="PI3_4_KINASE_1"/>
    <property type="match status" value="1"/>
</dbReference>
<feature type="domain" description="PI3K/PI4K catalytic" evidence="7">
    <location>
        <begin position="673"/>
        <end position="969"/>
    </location>
</feature>
<keyword evidence="9" id="KW-1185">Reference proteome</keyword>
<dbReference type="InterPro" id="IPR018936">
    <property type="entry name" value="PI3/4_kinase_CS"/>
</dbReference>
<dbReference type="InterPro" id="IPR000403">
    <property type="entry name" value="PI3/4_kinase_cat_dom"/>
</dbReference>
<gene>
    <name evidence="8" type="ORF">TrST_g10287</name>
</gene>
<dbReference type="Pfam" id="PF00169">
    <property type="entry name" value="PH"/>
    <property type="match status" value="1"/>
</dbReference>
<evidence type="ECO:0000256" key="3">
    <source>
        <dbReference type="ARBA" id="ARBA00022679"/>
    </source>
</evidence>
<dbReference type="InterPro" id="IPR011993">
    <property type="entry name" value="PH-like_dom_sf"/>
</dbReference>
<evidence type="ECO:0000313" key="8">
    <source>
        <dbReference type="EMBL" id="GMH88188.1"/>
    </source>
</evidence>
<dbReference type="GO" id="GO:0046854">
    <property type="term" value="P:phosphatidylinositol phosphate biosynthetic process"/>
    <property type="evidence" value="ECO:0007669"/>
    <property type="project" value="InterPro"/>
</dbReference>
<dbReference type="SMART" id="SM00146">
    <property type="entry name" value="PI3Kc"/>
    <property type="match status" value="1"/>
</dbReference>
<dbReference type="Gene3D" id="3.30.1010.10">
    <property type="entry name" value="Phosphatidylinositol 3-kinase Catalytic Subunit, Chain A, domain 4"/>
    <property type="match status" value="1"/>
</dbReference>
<evidence type="ECO:0000259" key="7">
    <source>
        <dbReference type="PROSITE" id="PS50290"/>
    </source>
</evidence>
<evidence type="ECO:0000256" key="5">
    <source>
        <dbReference type="SAM" id="MobiDB-lite"/>
    </source>
</evidence>
<dbReference type="SUPFAM" id="SSF56112">
    <property type="entry name" value="Protein kinase-like (PK-like)"/>
    <property type="match status" value="1"/>
</dbReference>
<dbReference type="InterPro" id="IPR015433">
    <property type="entry name" value="PI3/4_kinase"/>
</dbReference>
<dbReference type="InterPro" id="IPR011009">
    <property type="entry name" value="Kinase-like_dom_sf"/>
</dbReference>
<dbReference type="GO" id="GO:0005737">
    <property type="term" value="C:cytoplasm"/>
    <property type="evidence" value="ECO:0007669"/>
    <property type="project" value="TreeGrafter"/>
</dbReference>
<evidence type="ECO:0000256" key="4">
    <source>
        <dbReference type="ARBA" id="ARBA00022777"/>
    </source>
</evidence>
<dbReference type="Proteomes" id="UP001165085">
    <property type="component" value="Unassembled WGS sequence"/>
</dbReference>
<evidence type="ECO:0000256" key="1">
    <source>
        <dbReference type="ARBA" id="ARBA00001686"/>
    </source>
</evidence>
<dbReference type="AlphaFoldDB" id="A0A9W7EQU1"/>
<dbReference type="SMART" id="SM00233">
    <property type="entry name" value="PH"/>
    <property type="match status" value="1"/>
</dbReference>
<dbReference type="FunFam" id="1.10.1070.11:FF:000016">
    <property type="entry name" value="PIK1p Phosphatidylinositol 4-kinase"/>
    <property type="match status" value="1"/>
</dbReference>
<dbReference type="Gene3D" id="1.10.1070.11">
    <property type="entry name" value="Phosphatidylinositol 3-/4-kinase, catalytic domain"/>
    <property type="match status" value="1"/>
</dbReference>
<dbReference type="SUPFAM" id="SSF50729">
    <property type="entry name" value="PH domain-like"/>
    <property type="match status" value="1"/>
</dbReference>
<accession>A0A9W7EQU1</accession>
<feature type="region of interest" description="Disordered" evidence="5">
    <location>
        <begin position="463"/>
        <end position="533"/>
    </location>
</feature>
<dbReference type="PANTHER" id="PTHR10048">
    <property type="entry name" value="PHOSPHATIDYLINOSITOL KINASE"/>
    <property type="match status" value="1"/>
</dbReference>
<dbReference type="InterPro" id="IPR001849">
    <property type="entry name" value="PH_domain"/>
</dbReference>
<comment type="caution">
    <text evidence="8">The sequence shown here is derived from an EMBL/GenBank/DDBJ whole genome shotgun (WGS) entry which is preliminary data.</text>
</comment>
<dbReference type="PANTHER" id="PTHR10048:SF22">
    <property type="entry name" value="PHOSPHATIDYLINOSITOL 4-KINASE BETA"/>
    <property type="match status" value="1"/>
</dbReference>
<dbReference type="GO" id="GO:0004430">
    <property type="term" value="F:1-phosphatidylinositol 4-kinase activity"/>
    <property type="evidence" value="ECO:0007669"/>
    <property type="project" value="UniProtKB-EC"/>
</dbReference>
<comment type="catalytic activity">
    <reaction evidence="1">
        <text>a 1,2-diacyl-sn-glycero-3-phospho-(1D-myo-inositol) + ATP = a 1,2-diacyl-sn-glycero-3-phospho-(1D-myo-inositol 4-phosphate) + ADP + H(+)</text>
        <dbReference type="Rhea" id="RHEA:19877"/>
        <dbReference type="ChEBI" id="CHEBI:15378"/>
        <dbReference type="ChEBI" id="CHEBI:30616"/>
        <dbReference type="ChEBI" id="CHEBI:57880"/>
        <dbReference type="ChEBI" id="CHEBI:58178"/>
        <dbReference type="ChEBI" id="CHEBI:456216"/>
        <dbReference type="EC" id="2.7.1.67"/>
    </reaction>
</comment>